<evidence type="ECO:0000313" key="8">
    <source>
        <dbReference type="Proteomes" id="UP001295423"/>
    </source>
</evidence>
<evidence type="ECO:0000313" key="7">
    <source>
        <dbReference type="EMBL" id="CAJ1938294.1"/>
    </source>
</evidence>
<evidence type="ECO:0000256" key="5">
    <source>
        <dbReference type="SAM" id="MobiDB-lite"/>
    </source>
</evidence>
<dbReference type="GO" id="GO:0000407">
    <property type="term" value="C:phagophore assembly site"/>
    <property type="evidence" value="ECO:0007669"/>
    <property type="project" value="TreeGrafter"/>
</dbReference>
<keyword evidence="8" id="KW-1185">Reference proteome</keyword>
<feature type="compositionally biased region" description="Polar residues" evidence="5">
    <location>
        <begin position="689"/>
        <end position="704"/>
    </location>
</feature>
<evidence type="ECO:0000259" key="6">
    <source>
        <dbReference type="PROSITE" id="PS50011"/>
    </source>
</evidence>
<dbReference type="InterPro" id="IPR045269">
    <property type="entry name" value="Atg1-like"/>
</dbReference>
<dbReference type="SUPFAM" id="SSF56112">
    <property type="entry name" value="Protein kinase-like (PK-like)"/>
    <property type="match status" value="1"/>
</dbReference>
<dbReference type="PROSITE" id="PS50011">
    <property type="entry name" value="PROTEIN_KINASE_DOM"/>
    <property type="match status" value="1"/>
</dbReference>
<dbReference type="InterPro" id="IPR000719">
    <property type="entry name" value="Prot_kinase_dom"/>
</dbReference>
<dbReference type="GO" id="GO:0010506">
    <property type="term" value="P:regulation of autophagy"/>
    <property type="evidence" value="ECO:0007669"/>
    <property type="project" value="InterPro"/>
</dbReference>
<protein>
    <recommendedName>
        <fullName evidence="6">Protein kinase domain-containing protein</fullName>
    </recommendedName>
</protein>
<dbReference type="Gene3D" id="1.10.510.10">
    <property type="entry name" value="Transferase(Phosphotransferase) domain 1"/>
    <property type="match status" value="1"/>
</dbReference>
<dbReference type="GO" id="GO:0000045">
    <property type="term" value="P:autophagosome assembly"/>
    <property type="evidence" value="ECO:0007669"/>
    <property type="project" value="TreeGrafter"/>
</dbReference>
<proteinExistence type="predicted"/>
<dbReference type="InterPro" id="IPR008271">
    <property type="entry name" value="Ser/Thr_kinase_AS"/>
</dbReference>
<keyword evidence="2" id="KW-0547">Nucleotide-binding</keyword>
<dbReference type="GO" id="GO:0005829">
    <property type="term" value="C:cytosol"/>
    <property type="evidence" value="ECO:0007669"/>
    <property type="project" value="TreeGrafter"/>
</dbReference>
<accession>A0AAD2CN98</accession>
<keyword evidence="3" id="KW-0418">Kinase</keyword>
<sequence>MQNQQQGKLKVVAGYALEKRLGSGSFATVYKGVRVPASAVSAVLAPSSNNEEDCMDSPSHPDVVAIKAISRTSTKLTKKVLQNLEVEISILRTYQHPNIVCMHEAHKTEKHFFLILEYCGGGDVQGLIRTRKSGRLTERLTRRLMRDLASGLRFLWSQELIHRDIKPMNLLLTGALPLDENDDPEKTKESEERRWQINFPSDQFRLKIADFGFARHLQTASLAETLCGSPLYMAPEILQHHRYDAKADLWSVGTVLFEMIAGHPPFNGDNHIDLLRNIQTKPVRLPPNVQISNTCVKLLRLLLNRNPLSRAGFKEFFECCDDFVAIGCGGVEIQSAGTRRVVSKDLGTIQEDDGTANITCSESVMAVATNQEQVMEGIPSQNENTARVVASPALPSQDASPNIVNIVDTTTTNHAPIPNSAKKFSPLTQSPPSPIHINVHSNNNVYVPSVDQPQHPWAQNQQEAEVSEKYDMSRSDDSGFVMVEIGVDSRKDVIEPNGVSMNLIGQRGHVLPTQPSPMYYLNSPTSLGKAVSSRIGMGERKSSKGMLSTSPGTGGFLMGLYGRQRIGYDQTTGDDTNFGDQIATVSKMIAASEDVGRRAVSVAHLGDSRAYLGMRAKSSNEDDDSSLHTTAPMEAEDGTGTISEESTFGEVMTVSRRRSSLSTDKVMAIAEEEEMPFAISPDAPAVSLPSRSNHSTQSKGSSMVSLRKGGGRSESQSVRLRLGEALSCYLKALKMLKSAVGATQRVSKDLETLSSRSGRSPSEYDIPKLRRHCEVTSTWLRGQFCGVLERAESANAEISKMQSNAGDKQPAIATSVEELIYNHALASGRDGAVKQLLGQNEAARTCYRSAGLLVETLLMEAGIGADDRRILEGYVDAFASRINELDKAMLNQTRMLGTSPTNIAQRESGIVGLIGPPTTSVPTGFADAPPPH</sequence>
<dbReference type="GO" id="GO:0005776">
    <property type="term" value="C:autophagosome"/>
    <property type="evidence" value="ECO:0007669"/>
    <property type="project" value="TreeGrafter"/>
</dbReference>
<dbReference type="SMART" id="SM00220">
    <property type="entry name" value="S_TKc"/>
    <property type="match status" value="1"/>
</dbReference>
<feature type="region of interest" description="Disordered" evidence="5">
    <location>
        <begin position="616"/>
        <end position="656"/>
    </location>
</feature>
<dbReference type="PANTHER" id="PTHR24348">
    <property type="entry name" value="SERINE/THREONINE-PROTEIN KINASE UNC-51-RELATED"/>
    <property type="match status" value="1"/>
</dbReference>
<dbReference type="Pfam" id="PF00069">
    <property type="entry name" value="Pkinase"/>
    <property type="match status" value="1"/>
</dbReference>
<reference evidence="7" key="1">
    <citation type="submission" date="2023-08" db="EMBL/GenBank/DDBJ databases">
        <authorList>
            <person name="Audoor S."/>
            <person name="Bilcke G."/>
        </authorList>
    </citation>
    <scope>NUCLEOTIDE SEQUENCE</scope>
</reference>
<dbReference type="PANTHER" id="PTHR24348:SF22">
    <property type="entry name" value="NON-SPECIFIC SERINE_THREONINE PROTEIN KINASE"/>
    <property type="match status" value="1"/>
</dbReference>
<comment type="caution">
    <text evidence="7">The sequence shown here is derived from an EMBL/GenBank/DDBJ whole genome shotgun (WGS) entry which is preliminary data.</text>
</comment>
<dbReference type="Proteomes" id="UP001295423">
    <property type="component" value="Unassembled WGS sequence"/>
</dbReference>
<feature type="domain" description="Protein kinase" evidence="6">
    <location>
        <begin position="15"/>
        <end position="324"/>
    </location>
</feature>
<keyword evidence="4" id="KW-0067">ATP-binding</keyword>
<keyword evidence="1" id="KW-0808">Transferase</keyword>
<feature type="region of interest" description="Disordered" evidence="5">
    <location>
        <begin position="414"/>
        <end position="440"/>
    </location>
</feature>
<evidence type="ECO:0000256" key="4">
    <source>
        <dbReference type="ARBA" id="ARBA00022840"/>
    </source>
</evidence>
<dbReference type="InterPro" id="IPR011009">
    <property type="entry name" value="Kinase-like_dom_sf"/>
</dbReference>
<gene>
    <name evidence="7" type="ORF">CYCCA115_LOCUS6065</name>
</gene>
<dbReference type="AlphaFoldDB" id="A0AAD2CN98"/>
<dbReference type="EMBL" id="CAKOGP040000702">
    <property type="protein sequence ID" value="CAJ1938294.1"/>
    <property type="molecule type" value="Genomic_DNA"/>
</dbReference>
<dbReference type="GO" id="GO:0004674">
    <property type="term" value="F:protein serine/threonine kinase activity"/>
    <property type="evidence" value="ECO:0007669"/>
    <property type="project" value="InterPro"/>
</dbReference>
<dbReference type="GO" id="GO:0005524">
    <property type="term" value="F:ATP binding"/>
    <property type="evidence" value="ECO:0007669"/>
    <property type="project" value="UniProtKB-KW"/>
</dbReference>
<name>A0AAD2CN98_9STRA</name>
<feature type="region of interest" description="Disordered" evidence="5">
    <location>
        <begin position="681"/>
        <end position="717"/>
    </location>
</feature>
<dbReference type="GO" id="GO:0016020">
    <property type="term" value="C:membrane"/>
    <property type="evidence" value="ECO:0007669"/>
    <property type="project" value="TreeGrafter"/>
</dbReference>
<evidence type="ECO:0000256" key="2">
    <source>
        <dbReference type="ARBA" id="ARBA00022741"/>
    </source>
</evidence>
<evidence type="ECO:0000256" key="1">
    <source>
        <dbReference type="ARBA" id="ARBA00022679"/>
    </source>
</evidence>
<evidence type="ECO:0000256" key="3">
    <source>
        <dbReference type="ARBA" id="ARBA00022777"/>
    </source>
</evidence>
<dbReference type="PROSITE" id="PS00108">
    <property type="entry name" value="PROTEIN_KINASE_ST"/>
    <property type="match status" value="1"/>
</dbReference>
<organism evidence="7 8">
    <name type="scientific">Cylindrotheca closterium</name>
    <dbReference type="NCBI Taxonomy" id="2856"/>
    <lineage>
        <taxon>Eukaryota</taxon>
        <taxon>Sar</taxon>
        <taxon>Stramenopiles</taxon>
        <taxon>Ochrophyta</taxon>
        <taxon>Bacillariophyta</taxon>
        <taxon>Bacillariophyceae</taxon>
        <taxon>Bacillariophycidae</taxon>
        <taxon>Bacillariales</taxon>
        <taxon>Bacillariaceae</taxon>
        <taxon>Cylindrotheca</taxon>
    </lineage>
</organism>